<evidence type="ECO:0000313" key="2">
    <source>
        <dbReference type="Ensembl" id="ENSAPEP00000019221.1"/>
    </source>
</evidence>
<name>A0A3P8T3I1_AMPPE</name>
<sequence length="91" mass="10068">MLSLGSEEQNEVTDTDAQNENWYSLGDRMRSLDIWSRTTNPSLQKCRGGSTSGCLSLEGLNLHTGVPIVYELDRNLKPLGPMQFPGGKVKK</sequence>
<reference evidence="2 3" key="1">
    <citation type="submission" date="2018-03" db="EMBL/GenBank/DDBJ databases">
        <title>Finding Nemo's genes: A chromosome-scale reference assembly of the genome of the orange clownfish Amphiprion percula.</title>
        <authorList>
            <person name="Lehmann R."/>
        </authorList>
    </citation>
    <scope>NUCLEOTIDE SEQUENCE</scope>
</reference>
<dbReference type="Proteomes" id="UP000265080">
    <property type="component" value="Chromosome 18"/>
</dbReference>
<reference evidence="2" key="2">
    <citation type="submission" date="2025-08" db="UniProtKB">
        <authorList>
            <consortium name="Ensembl"/>
        </authorList>
    </citation>
    <scope>IDENTIFICATION</scope>
</reference>
<organism evidence="2 3">
    <name type="scientific">Amphiprion percula</name>
    <name type="common">Orange clownfish</name>
    <name type="synonym">Lutjanus percula</name>
    <dbReference type="NCBI Taxonomy" id="161767"/>
    <lineage>
        <taxon>Eukaryota</taxon>
        <taxon>Metazoa</taxon>
        <taxon>Chordata</taxon>
        <taxon>Craniata</taxon>
        <taxon>Vertebrata</taxon>
        <taxon>Euteleostomi</taxon>
        <taxon>Actinopterygii</taxon>
        <taxon>Neopterygii</taxon>
        <taxon>Teleostei</taxon>
        <taxon>Neoteleostei</taxon>
        <taxon>Acanthomorphata</taxon>
        <taxon>Ovalentaria</taxon>
        <taxon>Pomacentridae</taxon>
        <taxon>Amphiprion</taxon>
    </lineage>
</organism>
<evidence type="ECO:0000256" key="1">
    <source>
        <dbReference type="SAM" id="MobiDB-lite"/>
    </source>
</evidence>
<reference evidence="2" key="3">
    <citation type="submission" date="2025-09" db="UniProtKB">
        <authorList>
            <consortium name="Ensembl"/>
        </authorList>
    </citation>
    <scope>IDENTIFICATION</scope>
</reference>
<keyword evidence="3" id="KW-1185">Reference proteome</keyword>
<accession>A0A3P8T3I1</accession>
<dbReference type="Ensembl" id="ENSAPET00000019745.1">
    <property type="protein sequence ID" value="ENSAPEP00000019221.1"/>
    <property type="gene ID" value="ENSAPEG00000013707.1"/>
</dbReference>
<feature type="region of interest" description="Disordered" evidence="1">
    <location>
        <begin position="1"/>
        <end position="21"/>
    </location>
</feature>
<protein>
    <submittedName>
        <fullName evidence="2">Uncharacterized protein</fullName>
    </submittedName>
</protein>
<dbReference type="GeneTree" id="ENSGT00940000180876"/>
<dbReference type="STRING" id="161767.ENSAPEP00000019221"/>
<dbReference type="AlphaFoldDB" id="A0A3P8T3I1"/>
<evidence type="ECO:0000313" key="3">
    <source>
        <dbReference type="Proteomes" id="UP000265080"/>
    </source>
</evidence>
<proteinExistence type="predicted"/>